<dbReference type="GO" id="GO:0016787">
    <property type="term" value="F:hydrolase activity"/>
    <property type="evidence" value="ECO:0007669"/>
    <property type="project" value="InterPro"/>
</dbReference>
<keyword evidence="4" id="KW-1185">Reference proteome</keyword>
<evidence type="ECO:0000259" key="2">
    <source>
        <dbReference type="Pfam" id="PF04909"/>
    </source>
</evidence>
<dbReference type="PANTHER" id="PTHR43569">
    <property type="entry name" value="AMIDOHYDROLASE"/>
    <property type="match status" value="1"/>
</dbReference>
<comment type="caution">
    <text evidence="3">The sequence shown here is derived from an EMBL/GenBank/DDBJ whole genome shotgun (WGS) entry which is preliminary data.</text>
</comment>
<dbReference type="EMBL" id="JAZHOF010000001">
    <property type="protein sequence ID" value="MEJ8570428.1"/>
    <property type="molecule type" value="Genomic_DNA"/>
</dbReference>
<protein>
    <submittedName>
        <fullName evidence="3">Amidohydrolase family protein</fullName>
    </submittedName>
</protein>
<reference evidence="3 4" key="1">
    <citation type="submission" date="2024-02" db="EMBL/GenBank/DDBJ databases">
        <title>Genome analysis and characterization of Microbaculum marinisediminis sp. nov., isolated from marine sediment.</title>
        <authorList>
            <person name="Du Z.-J."/>
            <person name="Ye Y.-Q."/>
            <person name="Zhang Z.-R."/>
            <person name="Yuan S.-M."/>
            <person name="Zhang X.-Y."/>
        </authorList>
    </citation>
    <scope>NUCLEOTIDE SEQUENCE [LARGE SCALE GENOMIC DNA]</scope>
    <source>
        <strain evidence="3 4">SDUM1044001</strain>
    </source>
</reference>
<dbReference type="Gene3D" id="3.20.20.140">
    <property type="entry name" value="Metal-dependent hydrolases"/>
    <property type="match status" value="1"/>
</dbReference>
<evidence type="ECO:0000313" key="3">
    <source>
        <dbReference type="EMBL" id="MEJ8570428.1"/>
    </source>
</evidence>
<sequence>MTDLKIVDPHVHFWDLERNYYPWLNDRPLIPFRYGDYSKICRTYLPADYKRDAAGHDVVKTVYIEAEWDPSDPIGEMDYIAGLRRETGWPNATIGQAWLDRDDRAEVVERLAGFEFVRGLRHKPPRPNAGPGQAGQSAMADEHWLEGYALLREFGLHFELQTPWWHLGEAGAMADRFPDIPIVLLHSGLPADRSPEGLAGWKAAMAGFAERPNVAVKISGIGLPGVAWTADNNRAVVRTIIETFGVDRCMFASNFPVDSVCGDFDTIFSGYKEITSDLGIEAQAKLFHDNAVRYYGLG</sequence>
<dbReference type="InterPro" id="IPR006680">
    <property type="entry name" value="Amidohydro-rel"/>
</dbReference>
<gene>
    <name evidence="3" type="ORF">V3328_03035</name>
</gene>
<comment type="similarity">
    <text evidence="1">Belongs to the metallo-dependent hydrolases superfamily.</text>
</comment>
<dbReference type="RefSeq" id="WP_340328157.1">
    <property type="nucleotide sequence ID" value="NZ_JAZHOF010000001.1"/>
</dbReference>
<dbReference type="Proteomes" id="UP001378188">
    <property type="component" value="Unassembled WGS sequence"/>
</dbReference>
<dbReference type="InterPro" id="IPR052350">
    <property type="entry name" value="Metallo-dep_Lactonases"/>
</dbReference>
<dbReference type="PANTHER" id="PTHR43569:SF1">
    <property type="entry name" value="BLL3371 PROTEIN"/>
    <property type="match status" value="1"/>
</dbReference>
<dbReference type="SUPFAM" id="SSF51556">
    <property type="entry name" value="Metallo-dependent hydrolases"/>
    <property type="match status" value="1"/>
</dbReference>
<evidence type="ECO:0000256" key="1">
    <source>
        <dbReference type="ARBA" id="ARBA00038310"/>
    </source>
</evidence>
<proteinExistence type="inferred from homology"/>
<dbReference type="Pfam" id="PF04909">
    <property type="entry name" value="Amidohydro_2"/>
    <property type="match status" value="1"/>
</dbReference>
<dbReference type="InterPro" id="IPR032466">
    <property type="entry name" value="Metal_Hydrolase"/>
</dbReference>
<evidence type="ECO:0000313" key="4">
    <source>
        <dbReference type="Proteomes" id="UP001378188"/>
    </source>
</evidence>
<accession>A0AAW9RJI2</accession>
<feature type="domain" description="Amidohydrolase-related" evidence="2">
    <location>
        <begin position="7"/>
        <end position="297"/>
    </location>
</feature>
<dbReference type="AlphaFoldDB" id="A0AAW9RJI2"/>
<organism evidence="3 4">
    <name type="scientific">Microbaculum marinum</name>
    <dbReference type="NCBI Taxonomy" id="1764581"/>
    <lineage>
        <taxon>Bacteria</taxon>
        <taxon>Pseudomonadati</taxon>
        <taxon>Pseudomonadota</taxon>
        <taxon>Alphaproteobacteria</taxon>
        <taxon>Hyphomicrobiales</taxon>
        <taxon>Tepidamorphaceae</taxon>
        <taxon>Microbaculum</taxon>
    </lineage>
</organism>
<name>A0AAW9RJI2_9HYPH</name>